<feature type="domain" description="SAICAR synthetase/ADE2 N-terminal" evidence="8">
    <location>
        <begin position="10"/>
        <end position="259"/>
    </location>
</feature>
<dbReference type="GO" id="GO:0005737">
    <property type="term" value="C:cytoplasm"/>
    <property type="evidence" value="ECO:0007669"/>
    <property type="project" value="TreeGrafter"/>
</dbReference>
<dbReference type="AlphaFoldDB" id="A0A381U8F6"/>
<dbReference type="PANTHER" id="PTHR43700">
    <property type="entry name" value="PHOSPHORIBOSYLAMINOIMIDAZOLE-SUCCINOCARBOXAMIDE SYNTHASE"/>
    <property type="match status" value="1"/>
</dbReference>
<dbReference type="GO" id="GO:0005524">
    <property type="term" value="F:ATP binding"/>
    <property type="evidence" value="ECO:0007669"/>
    <property type="project" value="UniProtKB-KW"/>
</dbReference>
<dbReference type="NCBIfam" id="NF010568">
    <property type="entry name" value="PRK13961.1"/>
    <property type="match status" value="1"/>
</dbReference>
<evidence type="ECO:0000256" key="7">
    <source>
        <dbReference type="ARBA" id="ARBA00022840"/>
    </source>
</evidence>
<dbReference type="InterPro" id="IPR001636">
    <property type="entry name" value="SAICAR_synth"/>
</dbReference>
<dbReference type="HAMAP" id="MF_00137">
    <property type="entry name" value="SAICAR_synth"/>
    <property type="match status" value="1"/>
</dbReference>
<comment type="pathway">
    <text evidence="1">Purine metabolism; IMP biosynthesis via de novo pathway; 5-amino-1-(5-phospho-D-ribosyl)imidazole-4-carboxamide from 5-amino-1-(5-phospho-D-ribosyl)imidazole-4-carboxylate: step 1/2.</text>
</comment>
<reference evidence="9" key="1">
    <citation type="submission" date="2018-05" db="EMBL/GenBank/DDBJ databases">
        <authorList>
            <person name="Lanie J.A."/>
            <person name="Ng W.-L."/>
            <person name="Kazmierczak K.M."/>
            <person name="Andrzejewski T.M."/>
            <person name="Davidsen T.M."/>
            <person name="Wayne K.J."/>
            <person name="Tettelin H."/>
            <person name="Glass J.I."/>
            <person name="Rusch D."/>
            <person name="Podicherti R."/>
            <person name="Tsui H.-C.T."/>
            <person name="Winkler M.E."/>
        </authorList>
    </citation>
    <scope>NUCLEOTIDE SEQUENCE</scope>
</reference>
<evidence type="ECO:0000256" key="2">
    <source>
        <dbReference type="ARBA" id="ARBA00010190"/>
    </source>
</evidence>
<keyword evidence="5" id="KW-0547">Nucleotide-binding</keyword>
<dbReference type="FunFam" id="3.30.470.20:FF:000015">
    <property type="entry name" value="Phosphoribosylaminoimidazole-succinocarboxamide synthase"/>
    <property type="match status" value="1"/>
</dbReference>
<protein>
    <recommendedName>
        <fullName evidence="3">phosphoribosylaminoimidazolesuccinocarboxamide synthase</fullName>
        <ecNumber evidence="3">6.3.2.6</ecNumber>
    </recommendedName>
</protein>
<comment type="similarity">
    <text evidence="2">Belongs to the SAICAR synthetase family.</text>
</comment>
<organism evidence="9">
    <name type="scientific">marine metagenome</name>
    <dbReference type="NCBI Taxonomy" id="408172"/>
    <lineage>
        <taxon>unclassified sequences</taxon>
        <taxon>metagenomes</taxon>
        <taxon>ecological metagenomes</taxon>
    </lineage>
</organism>
<dbReference type="EMBL" id="UINC01005680">
    <property type="protein sequence ID" value="SVA22873.1"/>
    <property type="molecule type" value="Genomic_DNA"/>
</dbReference>
<dbReference type="NCBIfam" id="TIGR00081">
    <property type="entry name" value="purC"/>
    <property type="match status" value="1"/>
</dbReference>
<gene>
    <name evidence="9" type="ORF">METZ01_LOCUS75727</name>
</gene>
<dbReference type="EC" id="6.3.2.6" evidence="3"/>
<accession>A0A381U8F6</accession>
<dbReference type="Pfam" id="PF01259">
    <property type="entry name" value="SAICAR_synt"/>
    <property type="match status" value="1"/>
</dbReference>
<evidence type="ECO:0000256" key="6">
    <source>
        <dbReference type="ARBA" id="ARBA00022755"/>
    </source>
</evidence>
<dbReference type="SUPFAM" id="SSF56104">
    <property type="entry name" value="SAICAR synthase-like"/>
    <property type="match status" value="1"/>
</dbReference>
<proteinExistence type="inferred from homology"/>
<keyword evidence="7" id="KW-0067">ATP-binding</keyword>
<sequence>MSPAIDLPYVHSGKVRDIFDAGDDRLLMVTSDRISAFDVVMDEPIPHKGRVLTAMSAFWFDLLADVVPGHLLSTDPADAPGTNGATDLVGRTMLCRRAEMLPIECIVRGYITGSAWKEYRIHGTMHGSVLPEGLREADRLPEPVFTPSTKADEGHDVNISFAAAVDLIGADLAGQARAVSLECYQRGADWAAERGIIIADTKFELGLIDGHLVLADEVLTPDSSRFWPADEWSPGATPPSFDKQPVRDFLDGLDWDKQPPPPALPDEVVAATSHRYIEAYERITGRSFADWPGTQGA</sequence>
<evidence type="ECO:0000256" key="4">
    <source>
        <dbReference type="ARBA" id="ARBA00022598"/>
    </source>
</evidence>
<keyword evidence="6" id="KW-0658">Purine biosynthesis</keyword>
<dbReference type="InterPro" id="IPR028923">
    <property type="entry name" value="SAICAR_synt/ADE2_N"/>
</dbReference>
<dbReference type="PANTHER" id="PTHR43700:SF1">
    <property type="entry name" value="PHOSPHORIBOSYLAMINOIMIDAZOLE-SUCCINOCARBOXAMIDE SYNTHASE"/>
    <property type="match status" value="1"/>
</dbReference>
<keyword evidence="4" id="KW-0436">Ligase</keyword>
<dbReference type="PROSITE" id="PS01057">
    <property type="entry name" value="SAICAR_SYNTHETASE_1"/>
    <property type="match status" value="1"/>
</dbReference>
<evidence type="ECO:0000256" key="3">
    <source>
        <dbReference type="ARBA" id="ARBA00012217"/>
    </source>
</evidence>
<evidence type="ECO:0000259" key="8">
    <source>
        <dbReference type="Pfam" id="PF01259"/>
    </source>
</evidence>
<evidence type="ECO:0000256" key="1">
    <source>
        <dbReference type="ARBA" id="ARBA00004672"/>
    </source>
</evidence>
<dbReference type="Gene3D" id="3.30.200.20">
    <property type="entry name" value="Phosphorylase Kinase, domain 1"/>
    <property type="match status" value="1"/>
</dbReference>
<evidence type="ECO:0000313" key="9">
    <source>
        <dbReference type="EMBL" id="SVA22873.1"/>
    </source>
</evidence>
<evidence type="ECO:0000256" key="5">
    <source>
        <dbReference type="ARBA" id="ARBA00022741"/>
    </source>
</evidence>
<name>A0A381U8F6_9ZZZZ</name>
<dbReference type="InterPro" id="IPR018236">
    <property type="entry name" value="SAICAR_synthetase_CS"/>
</dbReference>
<dbReference type="GO" id="GO:0004639">
    <property type="term" value="F:phosphoribosylaminoimidazolesuccinocarboxamide synthase activity"/>
    <property type="evidence" value="ECO:0007669"/>
    <property type="project" value="UniProtKB-EC"/>
</dbReference>
<dbReference type="GO" id="GO:0006189">
    <property type="term" value="P:'de novo' IMP biosynthetic process"/>
    <property type="evidence" value="ECO:0007669"/>
    <property type="project" value="UniProtKB-UniPathway"/>
</dbReference>
<dbReference type="UniPathway" id="UPA00074">
    <property type="reaction ID" value="UER00131"/>
</dbReference>
<dbReference type="Gene3D" id="3.30.470.20">
    <property type="entry name" value="ATP-grasp fold, B domain"/>
    <property type="match status" value="1"/>
</dbReference>
<dbReference type="CDD" id="cd01414">
    <property type="entry name" value="SAICAR_synt_Sc"/>
    <property type="match status" value="1"/>
</dbReference>